<evidence type="ECO:0000259" key="2">
    <source>
        <dbReference type="Pfam" id="PF02470"/>
    </source>
</evidence>
<name>A0A7K1SZQ3_9SPHI</name>
<dbReference type="Proteomes" id="UP000462014">
    <property type="component" value="Unassembled WGS sequence"/>
</dbReference>
<proteinExistence type="predicted"/>
<protein>
    <submittedName>
        <fullName evidence="3">MCE family protein</fullName>
    </submittedName>
</protein>
<comment type="caution">
    <text evidence="3">The sequence shown here is derived from an EMBL/GenBank/DDBJ whole genome shotgun (WGS) entry which is preliminary data.</text>
</comment>
<evidence type="ECO:0000313" key="3">
    <source>
        <dbReference type="EMBL" id="MVN22783.1"/>
    </source>
</evidence>
<feature type="domain" description="Mce/MlaD" evidence="2">
    <location>
        <begin position="42"/>
        <end position="117"/>
    </location>
</feature>
<organism evidence="3 4">
    <name type="scientific">Mucilaginibacter arboris</name>
    <dbReference type="NCBI Taxonomy" id="2682090"/>
    <lineage>
        <taxon>Bacteria</taxon>
        <taxon>Pseudomonadati</taxon>
        <taxon>Bacteroidota</taxon>
        <taxon>Sphingobacteriia</taxon>
        <taxon>Sphingobacteriales</taxon>
        <taxon>Sphingobacteriaceae</taxon>
        <taxon>Mucilaginibacter</taxon>
    </lineage>
</organism>
<keyword evidence="1" id="KW-0812">Transmembrane</keyword>
<keyword evidence="1" id="KW-0472">Membrane</keyword>
<gene>
    <name evidence="3" type="ORF">GO621_14745</name>
</gene>
<dbReference type="PANTHER" id="PTHR33371">
    <property type="entry name" value="INTERMEMBRANE PHOSPHOLIPID TRANSPORT SYSTEM BINDING PROTEIN MLAD-RELATED"/>
    <property type="match status" value="1"/>
</dbReference>
<accession>A0A7K1SZQ3</accession>
<dbReference type="RefSeq" id="WP_157568378.1">
    <property type="nucleotide sequence ID" value="NZ_WPIK01000014.1"/>
</dbReference>
<dbReference type="PANTHER" id="PTHR33371:SF4">
    <property type="entry name" value="INTERMEMBRANE PHOSPHOLIPID TRANSPORT SYSTEM BINDING PROTEIN MLAD"/>
    <property type="match status" value="1"/>
</dbReference>
<keyword evidence="1" id="KW-1133">Transmembrane helix</keyword>
<keyword evidence="4" id="KW-1185">Reference proteome</keyword>
<dbReference type="InterPro" id="IPR003399">
    <property type="entry name" value="Mce/MlaD"/>
</dbReference>
<sequence>MKTSSGQKLKLGLFTFIGILILVMAIFFIGKSKSLFNTTFNVYGIFKNVNGLQVGNNVRFAGINIGVIQNIRIVSDTAVRVDLTLNKSVQKFLRKDVKAAIGSDGLMGDKLIVINPGTEATGELNNGDKVNTVNPIDVDKIIGRVTKVADNAEVLTSNLSEIVYKINHGKGSIGKLLSSDKLANDLEGTVKQAKSTLKTVKKGTEGFSENMEAAKHNFLLRGFFNKKKKEAKRKQDSIKNAKNPVQ</sequence>
<reference evidence="3 4" key="1">
    <citation type="submission" date="2019-12" db="EMBL/GenBank/DDBJ databases">
        <title>Mucilaginibacter sp. HMF7410 genome sequencing and assembly.</title>
        <authorList>
            <person name="Kang H."/>
            <person name="Cha I."/>
            <person name="Kim H."/>
            <person name="Joh K."/>
        </authorList>
    </citation>
    <scope>NUCLEOTIDE SEQUENCE [LARGE SCALE GENOMIC DNA]</scope>
    <source>
        <strain evidence="3 4">HMF7410</strain>
    </source>
</reference>
<dbReference type="EMBL" id="WPIK01000014">
    <property type="protein sequence ID" value="MVN22783.1"/>
    <property type="molecule type" value="Genomic_DNA"/>
</dbReference>
<dbReference type="AlphaFoldDB" id="A0A7K1SZQ3"/>
<feature type="transmembrane region" description="Helical" evidence="1">
    <location>
        <begin position="12"/>
        <end position="30"/>
    </location>
</feature>
<evidence type="ECO:0000313" key="4">
    <source>
        <dbReference type="Proteomes" id="UP000462014"/>
    </source>
</evidence>
<dbReference type="Pfam" id="PF02470">
    <property type="entry name" value="MlaD"/>
    <property type="match status" value="1"/>
</dbReference>
<evidence type="ECO:0000256" key="1">
    <source>
        <dbReference type="SAM" id="Phobius"/>
    </source>
</evidence>
<dbReference type="InterPro" id="IPR052336">
    <property type="entry name" value="MlaD_Phospholipid_Transporter"/>
</dbReference>